<gene>
    <name evidence="1" type="ORF">QAD02_002210</name>
</gene>
<organism evidence="1 2">
    <name type="scientific">Eretmocerus hayati</name>
    <dbReference type="NCBI Taxonomy" id="131215"/>
    <lineage>
        <taxon>Eukaryota</taxon>
        <taxon>Metazoa</taxon>
        <taxon>Ecdysozoa</taxon>
        <taxon>Arthropoda</taxon>
        <taxon>Hexapoda</taxon>
        <taxon>Insecta</taxon>
        <taxon>Pterygota</taxon>
        <taxon>Neoptera</taxon>
        <taxon>Endopterygota</taxon>
        <taxon>Hymenoptera</taxon>
        <taxon>Apocrita</taxon>
        <taxon>Proctotrupomorpha</taxon>
        <taxon>Chalcidoidea</taxon>
        <taxon>Aphelinidae</taxon>
        <taxon>Aphelininae</taxon>
        <taxon>Eretmocerus</taxon>
    </lineage>
</organism>
<comment type="caution">
    <text evidence="1">The sequence shown here is derived from an EMBL/GenBank/DDBJ whole genome shotgun (WGS) entry which is preliminary data.</text>
</comment>
<reference evidence="1" key="1">
    <citation type="submission" date="2023-04" db="EMBL/GenBank/DDBJ databases">
        <title>A chromosome-level genome assembly of the parasitoid wasp Eretmocerus hayati.</title>
        <authorList>
            <person name="Zhong Y."/>
            <person name="Liu S."/>
            <person name="Liu Y."/>
        </authorList>
    </citation>
    <scope>NUCLEOTIDE SEQUENCE</scope>
    <source>
        <strain evidence="1">ZJU_SS_LIU_2023</strain>
    </source>
</reference>
<dbReference type="EMBL" id="CM056743">
    <property type="protein sequence ID" value="KAJ8670951.1"/>
    <property type="molecule type" value="Genomic_DNA"/>
</dbReference>
<evidence type="ECO:0000313" key="1">
    <source>
        <dbReference type="EMBL" id="KAJ8670951.1"/>
    </source>
</evidence>
<dbReference type="Proteomes" id="UP001239111">
    <property type="component" value="Chromosome 3"/>
</dbReference>
<name>A0ACC2NJ55_9HYME</name>
<protein>
    <submittedName>
        <fullName evidence="1">Uncharacterized protein</fullName>
    </submittedName>
</protein>
<accession>A0ACC2NJ55</accession>
<sequence>MKSRTGYPSGYQATRGNGIRLVAPFNFSSPGWEFRSINILINQHKCAEHLLQITGNNSGYIDDITVISKGLGDPHGADPILDGGPAQDASRRQEENAANPAKKKSPIDAVSTLENTVKYGIHISCSEPLGIKARAPSQGPSVLFVYLCGVTLTKMCQDATSRCLCPPQPGTFRWLAGAPGGWWPNRVEAESTDDDGLTYSPPDSPIYTGRREPIIIELDSSDEESTDNIEVVDLVSSYDETSQQQPPLKKRRVIIEAPFEPSSASPAPIGPSLAEPAPQPRELPHGAPPGGEPQQPSPMLPHGQFNDLTLEGDNEPEDTDSLDTCSITAIASSSSSAYASASESEEEQPSGSAHRPSSSQLHQAATHPATGPQVPTAPANEARSRRRSRKEREARNANWAASNDACFSPRSVLLSSLQSDSEDEPENSAKSCADEMIFKLSEYDRMVAIFRATRAPQDGERLYNYVGEAVARRKRAIRLQKWRQERRDEELRRLRQETAEANFFINELRSTFDDDAPAQPQPGPSGVKTKKTVQKKTNVQRDSAVPRAGPSSASARPNVMPTTPTPAQDWGSIASTSTYPTRASATVTSESGWVTAATTNTWLNENTRGSGSREANNTNPAPILMAARITQTRHIDFLALLNDMPTMGSPAAPLQTPLQDQREDDMGSDLISLDTVMARPTMSPFMLPAPTPTPVAPADFTFPEPIATSAATSPVSDMPATPTWTRHVSTPVREADLQPCPTPSTSGTGDNEVFESEELPPTPATPAHLEQRNREVFPNNADVPFARPSSPPQFVAEPMESESGTPLRMRIRRVPSNTPTDRRSKQ</sequence>
<proteinExistence type="predicted"/>
<evidence type="ECO:0000313" key="2">
    <source>
        <dbReference type="Proteomes" id="UP001239111"/>
    </source>
</evidence>
<keyword evidence="2" id="KW-1185">Reference proteome</keyword>